<dbReference type="InterPro" id="IPR039421">
    <property type="entry name" value="Type_1_exporter"/>
</dbReference>
<gene>
    <name evidence="9" type="ORF">FISHEDRAFT_50762</name>
</gene>
<evidence type="ECO:0000256" key="1">
    <source>
        <dbReference type="ARBA" id="ARBA00004141"/>
    </source>
</evidence>
<dbReference type="OrthoDB" id="6500128at2759"/>
<evidence type="ECO:0000256" key="7">
    <source>
        <dbReference type="ARBA" id="ARBA00023136"/>
    </source>
</evidence>
<dbReference type="InterPro" id="IPR027417">
    <property type="entry name" value="P-loop_NTPase"/>
</dbReference>
<dbReference type="InterPro" id="IPR017871">
    <property type="entry name" value="ABC_transporter-like_CS"/>
</dbReference>
<keyword evidence="3" id="KW-0812">Transmembrane</keyword>
<dbReference type="InterPro" id="IPR036640">
    <property type="entry name" value="ABC1_TM_sf"/>
</dbReference>
<evidence type="ECO:0000256" key="2">
    <source>
        <dbReference type="ARBA" id="ARBA00007577"/>
    </source>
</evidence>
<evidence type="ECO:0000256" key="3">
    <source>
        <dbReference type="ARBA" id="ARBA00022692"/>
    </source>
</evidence>
<dbReference type="GO" id="GO:0042626">
    <property type="term" value="F:ATPase-coupled transmembrane transporter activity"/>
    <property type="evidence" value="ECO:0007669"/>
    <property type="project" value="TreeGrafter"/>
</dbReference>
<dbReference type="InterPro" id="IPR003593">
    <property type="entry name" value="AAA+_ATPase"/>
</dbReference>
<evidence type="ECO:0000259" key="8">
    <source>
        <dbReference type="PROSITE" id="PS50893"/>
    </source>
</evidence>
<dbReference type="Proteomes" id="UP000054144">
    <property type="component" value="Unassembled WGS sequence"/>
</dbReference>
<dbReference type="PANTHER" id="PTHR24221:SF648">
    <property type="entry name" value="ABC-TYPE TRANSPORTER ATR1"/>
    <property type="match status" value="1"/>
</dbReference>
<evidence type="ECO:0000256" key="6">
    <source>
        <dbReference type="ARBA" id="ARBA00022989"/>
    </source>
</evidence>
<accession>A0A0D7A4G0</accession>
<evidence type="ECO:0000313" key="9">
    <source>
        <dbReference type="EMBL" id="KIY44786.1"/>
    </source>
</evidence>
<proteinExistence type="inferred from homology"/>
<keyword evidence="7" id="KW-0472">Membrane</keyword>
<dbReference type="SMART" id="SM00382">
    <property type="entry name" value="AAA"/>
    <property type="match status" value="1"/>
</dbReference>
<evidence type="ECO:0000256" key="4">
    <source>
        <dbReference type="ARBA" id="ARBA00022741"/>
    </source>
</evidence>
<feature type="domain" description="ABC transporter" evidence="8">
    <location>
        <begin position="50"/>
        <end position="290"/>
    </location>
</feature>
<dbReference type="AlphaFoldDB" id="A0A0D7A4G0"/>
<protein>
    <submittedName>
        <fullName evidence="9">Multidrug resistance protein 4</fullName>
    </submittedName>
</protein>
<keyword evidence="4" id="KW-0547">Nucleotide-binding</keyword>
<dbReference type="PROSITE" id="PS00211">
    <property type="entry name" value="ABC_TRANSPORTER_1"/>
    <property type="match status" value="1"/>
</dbReference>
<dbReference type="EMBL" id="KN882065">
    <property type="protein sequence ID" value="KIY44786.1"/>
    <property type="molecule type" value="Genomic_DNA"/>
</dbReference>
<dbReference type="Gene3D" id="3.40.50.300">
    <property type="entry name" value="P-loop containing nucleotide triphosphate hydrolases"/>
    <property type="match status" value="1"/>
</dbReference>
<dbReference type="GO" id="GO:0005524">
    <property type="term" value="F:ATP binding"/>
    <property type="evidence" value="ECO:0007669"/>
    <property type="project" value="UniProtKB-KW"/>
</dbReference>
<keyword evidence="6" id="KW-1133">Transmembrane helix</keyword>
<reference evidence="9 10" key="1">
    <citation type="journal article" date="2015" name="Fungal Genet. Biol.">
        <title>Evolution of novel wood decay mechanisms in Agaricales revealed by the genome sequences of Fistulina hepatica and Cylindrobasidium torrendii.</title>
        <authorList>
            <person name="Floudas D."/>
            <person name="Held B.W."/>
            <person name="Riley R."/>
            <person name="Nagy L.G."/>
            <person name="Koehler G."/>
            <person name="Ransdell A.S."/>
            <person name="Younus H."/>
            <person name="Chow J."/>
            <person name="Chiniquy J."/>
            <person name="Lipzen A."/>
            <person name="Tritt A."/>
            <person name="Sun H."/>
            <person name="Haridas S."/>
            <person name="LaButti K."/>
            <person name="Ohm R.A."/>
            <person name="Kues U."/>
            <person name="Blanchette R.A."/>
            <person name="Grigoriev I.V."/>
            <person name="Minto R.E."/>
            <person name="Hibbett D.S."/>
        </authorList>
    </citation>
    <scope>NUCLEOTIDE SEQUENCE [LARGE SCALE GENOMIC DNA]</scope>
    <source>
        <strain evidence="9 10">ATCC 64428</strain>
    </source>
</reference>
<dbReference type="PROSITE" id="PS50893">
    <property type="entry name" value="ABC_TRANSPORTER_2"/>
    <property type="match status" value="1"/>
</dbReference>
<keyword evidence="5" id="KW-0067">ATP-binding</keyword>
<dbReference type="InterPro" id="IPR003439">
    <property type="entry name" value="ABC_transporter-like_ATP-bd"/>
</dbReference>
<dbReference type="GO" id="GO:0016020">
    <property type="term" value="C:membrane"/>
    <property type="evidence" value="ECO:0007669"/>
    <property type="project" value="UniProtKB-SubCell"/>
</dbReference>
<dbReference type="Gene3D" id="1.20.1560.10">
    <property type="entry name" value="ABC transporter type 1, transmembrane domain"/>
    <property type="match status" value="1"/>
</dbReference>
<keyword evidence="10" id="KW-1185">Reference proteome</keyword>
<organism evidence="9 10">
    <name type="scientific">Fistulina hepatica ATCC 64428</name>
    <dbReference type="NCBI Taxonomy" id="1128425"/>
    <lineage>
        <taxon>Eukaryota</taxon>
        <taxon>Fungi</taxon>
        <taxon>Dikarya</taxon>
        <taxon>Basidiomycota</taxon>
        <taxon>Agaricomycotina</taxon>
        <taxon>Agaricomycetes</taxon>
        <taxon>Agaricomycetidae</taxon>
        <taxon>Agaricales</taxon>
        <taxon>Fistulinaceae</taxon>
        <taxon>Fistulina</taxon>
    </lineage>
</organism>
<dbReference type="PANTHER" id="PTHR24221">
    <property type="entry name" value="ATP-BINDING CASSETTE SUB-FAMILY B"/>
    <property type="match status" value="1"/>
</dbReference>
<evidence type="ECO:0000313" key="10">
    <source>
        <dbReference type="Proteomes" id="UP000054144"/>
    </source>
</evidence>
<dbReference type="SUPFAM" id="SSF52540">
    <property type="entry name" value="P-loop containing nucleoside triphosphate hydrolases"/>
    <property type="match status" value="1"/>
</dbReference>
<dbReference type="CDD" id="cd03249">
    <property type="entry name" value="ABC_MTABC3_MDL1_MDL2"/>
    <property type="match status" value="1"/>
</dbReference>
<name>A0A0D7A4G0_9AGAR</name>
<comment type="similarity">
    <text evidence="2">Belongs to the ABC transporter superfamily. ABCB family. Multidrug resistance exporter (TC 3.A.1.201) subfamily.</text>
</comment>
<sequence length="297" mass="32612">MFVPDVSDAMGAAEDILEIFDSVPSVDAESTEGQAISRETTHGQILFEGVHFRQIVTLYPSRPSVRVLRDLNLRVEPGTYVALVGASGCGKSTTIQLIERFYDPLAGKIYIDGNVVSELNVSEYRKQISLVSQEPTLYSGTIRFNILLGAIKPHSEVTQEEIEEACRNANILEFIESLPKGFETEVGGKGSQLSGGQKQRIAIARALLRDPRILLLDEATSALDSNSEKVVQAALDKAAEGRTTIAIAHRLSTIQNADFIYFIKEGRVAESGTHDQLIAKKGDYYEFVQLQALSKNH</sequence>
<dbReference type="GO" id="GO:0016887">
    <property type="term" value="F:ATP hydrolysis activity"/>
    <property type="evidence" value="ECO:0007669"/>
    <property type="project" value="InterPro"/>
</dbReference>
<evidence type="ECO:0000256" key="5">
    <source>
        <dbReference type="ARBA" id="ARBA00022840"/>
    </source>
</evidence>
<dbReference type="Pfam" id="PF00005">
    <property type="entry name" value="ABC_tran"/>
    <property type="match status" value="1"/>
</dbReference>
<dbReference type="FunFam" id="3.40.50.300:FF:000913">
    <property type="entry name" value="ABC multidrug transporter SitT"/>
    <property type="match status" value="1"/>
</dbReference>
<comment type="subcellular location">
    <subcellularLocation>
        <location evidence="1">Membrane</location>
        <topology evidence="1">Multi-pass membrane protein</topology>
    </subcellularLocation>
</comment>